<dbReference type="STRING" id="679200.HMPREF9333_01081"/>
<evidence type="ECO:0008006" key="3">
    <source>
        <dbReference type="Google" id="ProtNLM"/>
    </source>
</evidence>
<dbReference type="OrthoDB" id="9787478at2"/>
<accession>G5GHP1</accession>
<dbReference type="Proteomes" id="UP000003011">
    <property type="component" value="Unassembled WGS sequence"/>
</dbReference>
<dbReference type="eggNOG" id="COG4422">
    <property type="taxonomic scope" value="Bacteria"/>
</dbReference>
<dbReference type="EMBL" id="ACZL01000017">
    <property type="protein sequence ID" value="EHI55734.1"/>
    <property type="molecule type" value="Genomic_DNA"/>
</dbReference>
<dbReference type="Pfam" id="PF07505">
    <property type="entry name" value="DUF5131"/>
    <property type="match status" value="1"/>
</dbReference>
<evidence type="ECO:0000313" key="1">
    <source>
        <dbReference type="EMBL" id="EHI55734.1"/>
    </source>
</evidence>
<proteinExistence type="predicted"/>
<gene>
    <name evidence="1" type="ORF">HMPREF9333_01081</name>
</gene>
<dbReference type="HOGENOM" id="CLU_054184_2_0_9"/>
<keyword evidence="2" id="KW-1185">Reference proteome</keyword>
<dbReference type="InterPro" id="IPR011101">
    <property type="entry name" value="DUF5131"/>
</dbReference>
<sequence length="245" mass="29230">MPVWNPWHGCIKISEGCKNCYVYRRDSQFGKDSSVIAKTNDFNLPLKRKRNREYKLVSEYGDVFTCMTSDFFLEQADSWRDEAWNMMRLRRDLNFIIITKRIHRFMHCIPWDWGEGYDNVSIMCTCENQKMADYRLPLFIHLPIRHKYIIHEPMLESVDIEKYLKEGEIEMVLCGGESGESARLCDFEWVLNTRKQCIKYNVSFNFRQTGALFRKDGRVYKIKRIYQHEQAKKAGIDYKGISKRA</sequence>
<protein>
    <recommendedName>
        <fullName evidence="3">Phage protein Gp37/Gp68</fullName>
    </recommendedName>
</protein>
<evidence type="ECO:0000313" key="2">
    <source>
        <dbReference type="Proteomes" id="UP000003011"/>
    </source>
</evidence>
<dbReference type="PATRIC" id="fig|679200.3.peg.1147"/>
<name>G5GHP1_9FIRM</name>
<comment type="caution">
    <text evidence="1">The sequence shown here is derived from an EMBL/GenBank/DDBJ whole genome shotgun (WGS) entry which is preliminary data.</text>
</comment>
<dbReference type="RefSeq" id="WP_005540490.1">
    <property type="nucleotide sequence ID" value="NZ_JH378831.1"/>
</dbReference>
<organism evidence="1 2">
    <name type="scientific">Johnsonella ignava ATCC 51276</name>
    <dbReference type="NCBI Taxonomy" id="679200"/>
    <lineage>
        <taxon>Bacteria</taxon>
        <taxon>Bacillati</taxon>
        <taxon>Bacillota</taxon>
        <taxon>Clostridia</taxon>
        <taxon>Lachnospirales</taxon>
        <taxon>Lachnospiraceae</taxon>
        <taxon>Johnsonella</taxon>
    </lineage>
</organism>
<reference evidence="1 2" key="1">
    <citation type="submission" date="2011-08" db="EMBL/GenBank/DDBJ databases">
        <title>The Genome Sequence of Johnsonella ignava ATCC 51276.</title>
        <authorList>
            <consortium name="The Broad Institute Genome Sequencing Platform"/>
            <person name="Earl A."/>
            <person name="Ward D."/>
            <person name="Feldgarden M."/>
            <person name="Gevers D."/>
            <person name="Izard J."/>
            <person name="Blanton J.M."/>
            <person name="Baranova O.V."/>
            <person name="Dewhirst F.E."/>
            <person name="Young S.K."/>
            <person name="Zeng Q."/>
            <person name="Gargeya S."/>
            <person name="Fitzgerald M."/>
            <person name="Haas B."/>
            <person name="Abouelleil A."/>
            <person name="Alvarado L."/>
            <person name="Arachchi H.M."/>
            <person name="Berlin A."/>
            <person name="Brown A."/>
            <person name="Chapman S.B."/>
            <person name="Chen Z."/>
            <person name="Dunbar C."/>
            <person name="Freedman E."/>
            <person name="Gearin G."/>
            <person name="Gellesch M."/>
            <person name="Goldberg J."/>
            <person name="Griggs A."/>
            <person name="Gujja S."/>
            <person name="Heiman D."/>
            <person name="Howarth C."/>
            <person name="Larson L."/>
            <person name="Lui A."/>
            <person name="MacDonald P.J.P."/>
            <person name="Montmayeur A."/>
            <person name="Murphy C."/>
            <person name="Neiman D."/>
            <person name="Pearson M."/>
            <person name="Priest M."/>
            <person name="Roberts A."/>
            <person name="Saif S."/>
            <person name="Shea T."/>
            <person name="Shenoy N."/>
            <person name="Sisk P."/>
            <person name="Stolte C."/>
            <person name="Sykes S."/>
            <person name="Wortman J."/>
            <person name="Nusbaum C."/>
            <person name="Birren B."/>
        </authorList>
    </citation>
    <scope>NUCLEOTIDE SEQUENCE [LARGE SCALE GENOMIC DNA]</scope>
    <source>
        <strain evidence="1 2">ATCC 51276</strain>
    </source>
</reference>
<dbReference type="AlphaFoldDB" id="G5GHP1"/>